<dbReference type="EMBL" id="SFBF01000143">
    <property type="protein sequence ID" value="TRU49356.1"/>
    <property type="molecule type" value="Genomic_DNA"/>
</dbReference>
<dbReference type="PIRSF" id="PIRSF029347">
    <property type="entry name" value="RecF"/>
    <property type="match status" value="1"/>
</dbReference>
<dbReference type="Gene3D" id="3.40.50.300">
    <property type="entry name" value="P-loop containing nucleotide triphosphate hydrolases"/>
    <property type="match status" value="1"/>
</dbReference>
<dbReference type="InterPro" id="IPR003959">
    <property type="entry name" value="ATPase_AAA_core"/>
</dbReference>
<dbReference type="InterPro" id="IPR014555">
    <property type="entry name" value="RecF-like"/>
</dbReference>
<reference evidence="2 3" key="1">
    <citation type="submission" date="2019-01" db="EMBL/GenBank/DDBJ databases">
        <title>Coherence of Microcystis species and biogeography revealed through population genomics.</title>
        <authorList>
            <person name="Perez-Carrascal O.M."/>
            <person name="Terrat Y."/>
            <person name="Giani A."/>
            <person name="Fortin N."/>
            <person name="Tromas N."/>
            <person name="Shapiro B.J."/>
        </authorList>
    </citation>
    <scope>NUCLEOTIDE SEQUENCE [LARGE SCALE GENOMIC DNA]</scope>
    <source>
        <strain evidence="2">Ma_QC_Ca_00000000_S207</strain>
    </source>
</reference>
<dbReference type="PANTHER" id="PTHR40396:SF1">
    <property type="entry name" value="ATPASE AAA-TYPE CORE DOMAIN-CONTAINING PROTEIN"/>
    <property type="match status" value="1"/>
</dbReference>
<dbReference type="InterPro" id="IPR027417">
    <property type="entry name" value="P-loop_NTPase"/>
</dbReference>
<dbReference type="SUPFAM" id="SSF52540">
    <property type="entry name" value="P-loop containing nucleoside triphosphate hydrolases"/>
    <property type="match status" value="1"/>
</dbReference>
<dbReference type="GO" id="GO:0016887">
    <property type="term" value="F:ATP hydrolysis activity"/>
    <property type="evidence" value="ECO:0007669"/>
    <property type="project" value="InterPro"/>
</dbReference>
<proteinExistence type="predicted"/>
<evidence type="ECO:0000259" key="1">
    <source>
        <dbReference type="Pfam" id="PF13304"/>
    </source>
</evidence>
<sequence length="429" mass="49257">MAGIEGLRIKNYRALKDITLGKLWNTQNRDSLTPMTAVIGKNGVGKSTLFDAFGFLSDCLKGGVEEACDARGRGGFERLRSQGQEGSIEFQIYYKEDYNSRPITYELAIDLDTDNRPYVKKERLRQRRKGQKTGWPFSFLILDEGKGIVWKGEEEGKQVEEGQDHFDLFKLIEKIQREADEESKETELVELNDKRKLGIATLGSLKQHPRISLFRRFIEGWYLSYFTPDAARSLPLAGPQKHLNIHGDNLGNVVQFMEREHSKKFQNILNSISRKIPGIEKISTEKSPDNRLLLKFNDQGFQDPFYVQQMSDGTLKVFAYLLLLEDPSPPPFICIEEPENGLYHKLLETLAQEFRKHATGQRGRSQIFITTHQPYFVDALQPEEVWILEKGDDGFSRIKRASDNPLIKNLVSEGLPLGSLWYSDYLDER</sequence>
<feature type="domain" description="ATPase AAA-type core" evidence="1">
    <location>
        <begin position="35"/>
        <end position="378"/>
    </location>
</feature>
<gene>
    <name evidence="2" type="ORF">EWV91_07830</name>
</gene>
<evidence type="ECO:0000313" key="3">
    <source>
        <dbReference type="Proteomes" id="UP000320293"/>
    </source>
</evidence>
<accession>A0A552FRK6</accession>
<dbReference type="PANTHER" id="PTHR40396">
    <property type="entry name" value="ATPASE-LIKE PROTEIN"/>
    <property type="match status" value="1"/>
</dbReference>
<dbReference type="Pfam" id="PF13304">
    <property type="entry name" value="AAA_21"/>
    <property type="match status" value="1"/>
</dbReference>
<protein>
    <submittedName>
        <fullName evidence="2">ATPase</fullName>
    </submittedName>
</protein>
<dbReference type="AlphaFoldDB" id="A0A552FRK6"/>
<comment type="caution">
    <text evidence="2">The sequence shown here is derived from an EMBL/GenBank/DDBJ whole genome shotgun (WGS) entry which is preliminary data.</text>
</comment>
<evidence type="ECO:0000313" key="2">
    <source>
        <dbReference type="EMBL" id="TRU49356.1"/>
    </source>
</evidence>
<organism evidence="2 3">
    <name type="scientific">Microcystis aeruginosa Ma_QC_Ca_00000000_S207</name>
    <dbReference type="NCBI Taxonomy" id="2486251"/>
    <lineage>
        <taxon>Bacteria</taxon>
        <taxon>Bacillati</taxon>
        <taxon>Cyanobacteriota</taxon>
        <taxon>Cyanophyceae</taxon>
        <taxon>Oscillatoriophycideae</taxon>
        <taxon>Chroococcales</taxon>
        <taxon>Microcystaceae</taxon>
        <taxon>Microcystis</taxon>
    </lineage>
</organism>
<dbReference type="Proteomes" id="UP000320293">
    <property type="component" value="Unassembled WGS sequence"/>
</dbReference>
<dbReference type="GO" id="GO:0005524">
    <property type="term" value="F:ATP binding"/>
    <property type="evidence" value="ECO:0007669"/>
    <property type="project" value="InterPro"/>
</dbReference>
<name>A0A552FRK6_MICAE</name>